<name>A0A2Z4U8D1_9FIRM</name>
<keyword evidence="3" id="KW-1185">Reference proteome</keyword>
<dbReference type="OrthoDB" id="9806505at2"/>
<dbReference type="Pfam" id="PF12724">
    <property type="entry name" value="Flavodoxin_5"/>
    <property type="match status" value="1"/>
</dbReference>
<dbReference type="RefSeq" id="WP_111918245.1">
    <property type="nucleotide sequence ID" value="NZ_CP030280.1"/>
</dbReference>
<dbReference type="GO" id="GO:0016651">
    <property type="term" value="F:oxidoreductase activity, acting on NAD(P)H"/>
    <property type="evidence" value="ECO:0007669"/>
    <property type="project" value="UniProtKB-ARBA"/>
</dbReference>
<evidence type="ECO:0000313" key="3">
    <source>
        <dbReference type="Proteomes" id="UP000250003"/>
    </source>
</evidence>
<dbReference type="InterPro" id="IPR008254">
    <property type="entry name" value="Flavodoxin/NO_synth"/>
</dbReference>
<evidence type="ECO:0000259" key="1">
    <source>
        <dbReference type="PROSITE" id="PS50902"/>
    </source>
</evidence>
<dbReference type="InterPro" id="IPR001226">
    <property type="entry name" value="Flavodoxin_CS"/>
</dbReference>
<dbReference type="Gene3D" id="3.40.50.360">
    <property type="match status" value="1"/>
</dbReference>
<dbReference type="InterPro" id="IPR029039">
    <property type="entry name" value="Flavoprotein-like_sf"/>
</dbReference>
<organism evidence="2 3">
    <name type="scientific">Blautia argi</name>
    <dbReference type="NCBI Taxonomy" id="1912897"/>
    <lineage>
        <taxon>Bacteria</taxon>
        <taxon>Bacillati</taxon>
        <taxon>Bacillota</taxon>
        <taxon>Clostridia</taxon>
        <taxon>Lachnospirales</taxon>
        <taxon>Lachnospiraceae</taxon>
        <taxon>Blautia</taxon>
    </lineage>
</organism>
<proteinExistence type="predicted"/>
<gene>
    <name evidence="2" type="ORF">DQQ01_02855</name>
</gene>
<feature type="domain" description="Flavodoxin-like" evidence="1">
    <location>
        <begin position="3"/>
        <end position="110"/>
    </location>
</feature>
<sequence length="110" mass="12263">MKISIIYVSQGGNTEVAAEYIEEGILKRFPFAQVNLMSIRDDEVDYEFLQQSEAVIFGTPVYCAGMSWELKKWFDSNVRFDLSGKLGAVFVTAQSPIGGVDTAIMDVVRI</sequence>
<accession>A0A2Z4U8D1</accession>
<dbReference type="PROSITE" id="PS50902">
    <property type="entry name" value="FLAVODOXIN_LIKE"/>
    <property type="match status" value="1"/>
</dbReference>
<dbReference type="PROSITE" id="PS00201">
    <property type="entry name" value="FLAVODOXIN"/>
    <property type="match status" value="1"/>
</dbReference>
<dbReference type="KEGG" id="blau:DQQ01_02855"/>
<dbReference type="GO" id="GO:0009055">
    <property type="term" value="F:electron transfer activity"/>
    <property type="evidence" value="ECO:0007669"/>
    <property type="project" value="InterPro"/>
</dbReference>
<reference evidence="3" key="1">
    <citation type="submission" date="2018-06" db="EMBL/GenBank/DDBJ databases">
        <title>Description of Blautia argi sp. nov., a new anaerobic isolated from dog feces.</title>
        <authorList>
            <person name="Chang Y.-H."/>
            <person name="Paek J."/>
            <person name="Shin Y."/>
        </authorList>
    </citation>
    <scope>NUCLEOTIDE SEQUENCE [LARGE SCALE GENOMIC DNA]</scope>
    <source>
        <strain evidence="3">KCTC 15426</strain>
    </source>
</reference>
<dbReference type="EMBL" id="CP030280">
    <property type="protein sequence ID" value="AWY97266.1"/>
    <property type="molecule type" value="Genomic_DNA"/>
</dbReference>
<dbReference type="AlphaFoldDB" id="A0A2Z4U8D1"/>
<dbReference type="Proteomes" id="UP000250003">
    <property type="component" value="Chromosome"/>
</dbReference>
<dbReference type="GO" id="GO:0010181">
    <property type="term" value="F:FMN binding"/>
    <property type="evidence" value="ECO:0007669"/>
    <property type="project" value="InterPro"/>
</dbReference>
<dbReference type="InterPro" id="IPR026816">
    <property type="entry name" value="Flavodoxin_dom"/>
</dbReference>
<evidence type="ECO:0000313" key="2">
    <source>
        <dbReference type="EMBL" id="AWY97266.1"/>
    </source>
</evidence>
<protein>
    <recommendedName>
        <fullName evidence="1">Flavodoxin-like domain-containing protein</fullName>
    </recommendedName>
</protein>
<dbReference type="SUPFAM" id="SSF52218">
    <property type="entry name" value="Flavoproteins"/>
    <property type="match status" value="1"/>
</dbReference>